<sequence length="464" mass="53498">MDENFLLQTKTAQELYHEHAAKMPIIDYHCHLVPKMVADDHKFRSLTEIWLGGDHYKWRAMRTNGVDERFCTGTDTSDWEKFEKWAETVPYTMRNPLYHWTHLELKTAFGINKILNKDTAREIFDECNEKLAMPEYSARGMMTRYNVEAVCTTDDPIDSLEYHIATRNSGFATKMLPTWRPDKAMAVEVPADFRAYIEKLAEVSGVTINTFDDVVAALKVRHDFFASLGCKLSDHGIEEFYAEDYTDAEIKAIFNKVYGGAELTKEEILKFKSAMLVVFAEMDHEKGWTQQFHYGAIRNNNTRMFEKLGPDTGFDSIGEFNTAKAMSKFLNRLDYNDKLTKTILYNLNPCANEVIATMLGNFQDGKIAGKIQFGSGWWFLDQKDGMEKQMNALSVLGLLSRFVGMLTDSRSFMSYPRHEYFRRTLCNLVGRDVENGELPASEMKFIGQMIEDISYNNAKNFFQF</sequence>
<proteinExistence type="inferred from homology"/>
<dbReference type="EMBL" id="FQTV01000001">
    <property type="protein sequence ID" value="SHE34233.1"/>
    <property type="molecule type" value="Genomic_DNA"/>
</dbReference>
<dbReference type="GO" id="GO:0008880">
    <property type="term" value="F:glucuronate isomerase activity"/>
    <property type="evidence" value="ECO:0007669"/>
    <property type="project" value="UniProtKB-UniRule"/>
</dbReference>
<evidence type="ECO:0000256" key="2">
    <source>
        <dbReference type="ARBA" id="ARBA00004892"/>
    </source>
</evidence>
<dbReference type="STRING" id="1297750.SAMN05444405_101159"/>
<dbReference type="Gene3D" id="1.10.2020.10">
    <property type="entry name" value="uronate isomerase, domain 2, chain A"/>
    <property type="match status" value="1"/>
</dbReference>
<dbReference type="PANTHER" id="PTHR30068">
    <property type="entry name" value="URONATE ISOMERASE"/>
    <property type="match status" value="1"/>
</dbReference>
<dbReference type="Gene3D" id="3.20.20.140">
    <property type="entry name" value="Metal-dependent hydrolases"/>
    <property type="match status" value="1"/>
</dbReference>
<dbReference type="Pfam" id="PF02614">
    <property type="entry name" value="UxaC"/>
    <property type="match status" value="1"/>
</dbReference>
<dbReference type="EC" id="5.3.1.12" evidence="4 7"/>
<protein>
    <recommendedName>
        <fullName evidence="5 7">Uronate isomerase</fullName>
        <ecNumber evidence="4 7">5.3.1.12</ecNumber>
    </recommendedName>
    <alternativeName>
        <fullName evidence="7">Glucuronate isomerase</fullName>
    </alternativeName>
    <alternativeName>
        <fullName evidence="7">Uronic isomerase</fullName>
    </alternativeName>
</protein>
<accession>A0A1M4SPQ4</accession>
<dbReference type="InterPro" id="IPR003766">
    <property type="entry name" value="Uronate_isomerase"/>
</dbReference>
<comment type="pathway">
    <text evidence="2 7">Carbohydrate metabolism; pentose and glucuronate interconversion.</text>
</comment>
<evidence type="ECO:0000256" key="5">
    <source>
        <dbReference type="ARBA" id="ARBA00020555"/>
    </source>
</evidence>
<organism evidence="8 9">
    <name type="scientific">Bacteroides luti</name>
    <dbReference type="NCBI Taxonomy" id="1297750"/>
    <lineage>
        <taxon>Bacteria</taxon>
        <taxon>Pseudomonadati</taxon>
        <taxon>Bacteroidota</taxon>
        <taxon>Bacteroidia</taxon>
        <taxon>Bacteroidales</taxon>
        <taxon>Bacteroidaceae</taxon>
        <taxon>Bacteroides</taxon>
    </lineage>
</organism>
<comment type="similarity">
    <text evidence="3 7">Belongs to the metallo-dependent hydrolases superfamily. Uronate isomerase family.</text>
</comment>
<evidence type="ECO:0000256" key="7">
    <source>
        <dbReference type="HAMAP-Rule" id="MF_00675"/>
    </source>
</evidence>
<evidence type="ECO:0000256" key="6">
    <source>
        <dbReference type="ARBA" id="ARBA00023235"/>
    </source>
</evidence>
<keyword evidence="9" id="KW-1185">Reference proteome</keyword>
<dbReference type="HAMAP" id="MF_00675">
    <property type="entry name" value="UxaC"/>
    <property type="match status" value="1"/>
</dbReference>
<dbReference type="NCBIfam" id="NF002794">
    <property type="entry name" value="PRK02925.1"/>
    <property type="match status" value="1"/>
</dbReference>
<dbReference type="AlphaFoldDB" id="A0A1M4SPQ4"/>
<dbReference type="SUPFAM" id="SSF51556">
    <property type="entry name" value="Metallo-dependent hydrolases"/>
    <property type="match status" value="1"/>
</dbReference>
<evidence type="ECO:0000256" key="3">
    <source>
        <dbReference type="ARBA" id="ARBA00008397"/>
    </source>
</evidence>
<dbReference type="GO" id="GO:0019698">
    <property type="term" value="P:D-galacturonate catabolic process"/>
    <property type="evidence" value="ECO:0007669"/>
    <property type="project" value="TreeGrafter"/>
</dbReference>
<evidence type="ECO:0000313" key="8">
    <source>
        <dbReference type="EMBL" id="SHE34233.1"/>
    </source>
</evidence>
<name>A0A1M4SPQ4_9BACE</name>
<dbReference type="PANTHER" id="PTHR30068:SF4">
    <property type="entry name" value="URONATE ISOMERASE"/>
    <property type="match status" value="1"/>
</dbReference>
<gene>
    <name evidence="7" type="primary">uxaC</name>
    <name evidence="8" type="ORF">SAMN05444405_101159</name>
</gene>
<keyword evidence="6 7" id="KW-0413">Isomerase</keyword>
<reference evidence="8 9" key="1">
    <citation type="submission" date="2016-11" db="EMBL/GenBank/DDBJ databases">
        <authorList>
            <person name="Jaros S."/>
            <person name="Januszkiewicz K."/>
            <person name="Wedrychowicz H."/>
        </authorList>
    </citation>
    <scope>NUCLEOTIDE SEQUENCE [LARGE SCALE GENOMIC DNA]</scope>
    <source>
        <strain evidence="8 9">DSM 26991</strain>
    </source>
</reference>
<evidence type="ECO:0000256" key="1">
    <source>
        <dbReference type="ARBA" id="ARBA00001165"/>
    </source>
</evidence>
<dbReference type="UniPathway" id="UPA00246"/>
<comment type="catalytic activity">
    <reaction evidence="1 7">
        <text>D-glucuronate = D-fructuronate</text>
        <dbReference type="Rhea" id="RHEA:13049"/>
        <dbReference type="ChEBI" id="CHEBI:58720"/>
        <dbReference type="ChEBI" id="CHEBI:59863"/>
        <dbReference type="EC" id="5.3.1.12"/>
    </reaction>
</comment>
<dbReference type="InterPro" id="IPR032466">
    <property type="entry name" value="Metal_Hydrolase"/>
</dbReference>
<evidence type="ECO:0000256" key="4">
    <source>
        <dbReference type="ARBA" id="ARBA00012546"/>
    </source>
</evidence>
<evidence type="ECO:0000313" key="9">
    <source>
        <dbReference type="Proteomes" id="UP000184509"/>
    </source>
</evidence>
<dbReference type="Proteomes" id="UP000184509">
    <property type="component" value="Unassembled WGS sequence"/>
</dbReference>
<comment type="catalytic activity">
    <reaction evidence="7">
        <text>aldehydo-D-galacturonate = keto-D-tagaturonate</text>
        <dbReference type="Rhea" id="RHEA:27702"/>
        <dbReference type="ChEBI" id="CHEBI:12952"/>
        <dbReference type="ChEBI" id="CHEBI:17886"/>
    </reaction>
</comment>
<dbReference type="GO" id="GO:0042840">
    <property type="term" value="P:D-glucuronate catabolic process"/>
    <property type="evidence" value="ECO:0007669"/>
    <property type="project" value="TreeGrafter"/>
</dbReference>